<feature type="transmembrane region" description="Helical" evidence="1">
    <location>
        <begin position="41"/>
        <end position="62"/>
    </location>
</feature>
<organism evidence="2 3">
    <name type="scientific">Cupriavidus malaysiensis</name>
    <dbReference type="NCBI Taxonomy" id="367825"/>
    <lineage>
        <taxon>Bacteria</taxon>
        <taxon>Pseudomonadati</taxon>
        <taxon>Pseudomonadota</taxon>
        <taxon>Betaproteobacteria</taxon>
        <taxon>Burkholderiales</taxon>
        <taxon>Burkholderiaceae</taxon>
        <taxon>Cupriavidus</taxon>
    </lineage>
</organism>
<sequence>MRFHPDLHWRQLAERLHRGRPSHPAPHLMHSLDDDAEAAKATLYVATIALLVLLFVFAGIAFGQEAMHWLGVG</sequence>
<keyword evidence="1" id="KW-0472">Membrane</keyword>
<keyword evidence="1" id="KW-0812">Transmembrane</keyword>
<keyword evidence="3" id="KW-1185">Reference proteome</keyword>
<evidence type="ECO:0000256" key="1">
    <source>
        <dbReference type="SAM" id="Phobius"/>
    </source>
</evidence>
<reference evidence="2 3" key="1">
    <citation type="submission" date="2016-10" db="EMBL/GenBank/DDBJ databases">
        <title>Complete genome sequences of three Cupriavidus strains isolated from various Malaysian environments.</title>
        <authorList>
            <person name="Abdullah A.A.-A."/>
            <person name="Shafie N.A.H."/>
            <person name="Lau N.S."/>
        </authorList>
    </citation>
    <scope>NUCLEOTIDE SEQUENCE [LARGE SCALE GENOMIC DNA]</scope>
    <source>
        <strain evidence="2 3">USMAA1020</strain>
    </source>
</reference>
<evidence type="ECO:0000313" key="2">
    <source>
        <dbReference type="EMBL" id="AOZ04443.1"/>
    </source>
</evidence>
<evidence type="ECO:0000313" key="3">
    <source>
        <dbReference type="Proteomes" id="UP000177515"/>
    </source>
</evidence>
<keyword evidence="1" id="KW-1133">Transmembrane helix</keyword>
<dbReference type="RefSeq" id="WP_071010270.1">
    <property type="nucleotide sequence ID" value="NZ_CP017754.1"/>
</dbReference>
<protein>
    <submittedName>
        <fullName evidence="2">Uncharacterized protein</fullName>
    </submittedName>
</protein>
<dbReference type="Proteomes" id="UP000177515">
    <property type="component" value="Chromosome 1"/>
</dbReference>
<proteinExistence type="predicted"/>
<accession>A0ABN4TCJ8</accession>
<dbReference type="EMBL" id="CP017754">
    <property type="protein sequence ID" value="AOZ04443.1"/>
    <property type="molecule type" value="Genomic_DNA"/>
</dbReference>
<name>A0ABN4TCJ8_9BURK</name>
<gene>
    <name evidence="2" type="ORF">BKK80_00275</name>
</gene>